<accession>A0A4Y7QAE4</accession>
<dbReference type="VEuPathDB" id="FungiDB:BD410DRAFT_787069"/>
<feature type="region of interest" description="Disordered" evidence="1">
    <location>
        <begin position="520"/>
        <end position="539"/>
    </location>
</feature>
<evidence type="ECO:0000313" key="3">
    <source>
        <dbReference type="Proteomes" id="UP000294933"/>
    </source>
</evidence>
<feature type="compositionally biased region" description="Low complexity" evidence="1">
    <location>
        <begin position="309"/>
        <end position="326"/>
    </location>
</feature>
<gene>
    <name evidence="2" type="ORF">BD410DRAFT_787069</name>
</gene>
<name>A0A4Y7QAE4_9AGAM</name>
<feature type="compositionally biased region" description="Polar residues" evidence="1">
    <location>
        <begin position="274"/>
        <end position="289"/>
    </location>
</feature>
<dbReference type="AlphaFoldDB" id="A0A4Y7QAE4"/>
<evidence type="ECO:0000256" key="1">
    <source>
        <dbReference type="SAM" id="MobiDB-lite"/>
    </source>
</evidence>
<reference evidence="2 3" key="1">
    <citation type="submission" date="2018-06" db="EMBL/GenBank/DDBJ databases">
        <title>A transcriptomic atlas of mushroom development highlights an independent origin of complex multicellularity.</title>
        <authorList>
            <consortium name="DOE Joint Genome Institute"/>
            <person name="Krizsan K."/>
            <person name="Almasi E."/>
            <person name="Merenyi Z."/>
            <person name="Sahu N."/>
            <person name="Viragh M."/>
            <person name="Koszo T."/>
            <person name="Mondo S."/>
            <person name="Kiss B."/>
            <person name="Balint B."/>
            <person name="Kues U."/>
            <person name="Barry K."/>
            <person name="Hegedus J.C."/>
            <person name="Henrissat B."/>
            <person name="Johnson J."/>
            <person name="Lipzen A."/>
            <person name="Ohm R."/>
            <person name="Nagy I."/>
            <person name="Pangilinan J."/>
            <person name="Yan J."/>
            <person name="Xiong Y."/>
            <person name="Grigoriev I.V."/>
            <person name="Hibbett D.S."/>
            <person name="Nagy L.G."/>
        </authorList>
    </citation>
    <scope>NUCLEOTIDE SEQUENCE [LARGE SCALE GENOMIC DNA]</scope>
    <source>
        <strain evidence="2 3">SZMC22713</strain>
    </source>
</reference>
<feature type="region of interest" description="Disordered" evidence="1">
    <location>
        <begin position="157"/>
        <end position="206"/>
    </location>
</feature>
<dbReference type="Proteomes" id="UP000294933">
    <property type="component" value="Unassembled WGS sequence"/>
</dbReference>
<evidence type="ECO:0000313" key="2">
    <source>
        <dbReference type="EMBL" id="TDL23790.1"/>
    </source>
</evidence>
<protein>
    <submittedName>
        <fullName evidence="2">Uncharacterized protein</fullName>
    </submittedName>
</protein>
<sequence>MPPSVQKPTLAYPGGTLRYQADLSMRHGVWIGLVLTVILNYSPQSSRPHSGTKLRHIVTAVKRTLCYEDWYSGPGFLQKTILKILERLPCFITQPLPTGLDEGEQLWRSDRTQNNATPDKLSNEREVLARLARNRWYWESMSRNPMSLRRVLKELCEDPGTTSGPTTLPSNRLKANRSAGDSSRAKQNFGKHTRRSSAPAAAGSFQRVSRQPLVAVDNIVPGSSRSLALSLEPIDLPSSPRAPVQQWLKSLAHVSSSLDHRAHSPREADRGGDTQPQTAASPTALTSSGIGLRGSAQEEARTIAPHFATTPVPSPTLLSNLPLPSVAEDNADTAQPQTPLFLPSSSPDRVTRKAGKRRQDDDEDYVLSDSPSSDRSEWSSTLDSESDIAVQEHAASLLLSLTRSGSEFGPPIMLGAGNRNPPPRDPPTEVNKFVRAVQKPTASSSKRKMEDSIVERHVNPRLLKRRVAITKTLATDIDRSNTVHATGSPATSSSKRKPGEEHRSNYHKVLARLTETSASAIVRSGNRAPQAKTTSSAHHYAPADDDAVILDTLINILSDSDNPKRVMEERLIWDAFRHEMPHIPRKVYYKVLSHEHLFFCEKQSSSAPDRSSELVPYYGCVRQHSGY</sequence>
<keyword evidence="3" id="KW-1185">Reference proteome</keyword>
<feature type="compositionally biased region" description="Polar residues" evidence="1">
    <location>
        <begin position="482"/>
        <end position="493"/>
    </location>
</feature>
<feature type="region of interest" description="Disordered" evidence="1">
    <location>
        <begin position="256"/>
        <end position="385"/>
    </location>
</feature>
<feature type="compositionally biased region" description="Low complexity" evidence="1">
    <location>
        <begin position="159"/>
        <end position="170"/>
    </location>
</feature>
<feature type="compositionally biased region" description="Basic and acidic residues" evidence="1">
    <location>
        <begin position="258"/>
        <end position="272"/>
    </location>
</feature>
<organism evidence="2 3">
    <name type="scientific">Rickenella mellea</name>
    <dbReference type="NCBI Taxonomy" id="50990"/>
    <lineage>
        <taxon>Eukaryota</taxon>
        <taxon>Fungi</taxon>
        <taxon>Dikarya</taxon>
        <taxon>Basidiomycota</taxon>
        <taxon>Agaricomycotina</taxon>
        <taxon>Agaricomycetes</taxon>
        <taxon>Hymenochaetales</taxon>
        <taxon>Rickenellaceae</taxon>
        <taxon>Rickenella</taxon>
    </lineage>
</organism>
<dbReference type="EMBL" id="ML170169">
    <property type="protein sequence ID" value="TDL23790.1"/>
    <property type="molecule type" value="Genomic_DNA"/>
</dbReference>
<feature type="compositionally biased region" description="Polar residues" evidence="1">
    <location>
        <begin position="332"/>
        <end position="348"/>
    </location>
</feature>
<proteinExistence type="predicted"/>
<feature type="region of interest" description="Disordered" evidence="1">
    <location>
        <begin position="480"/>
        <end position="503"/>
    </location>
</feature>
<feature type="region of interest" description="Disordered" evidence="1">
    <location>
        <begin position="410"/>
        <end position="429"/>
    </location>
</feature>